<feature type="region of interest" description="Disordered" evidence="1">
    <location>
        <begin position="107"/>
        <end position="401"/>
    </location>
</feature>
<keyword evidence="3" id="KW-1185">Reference proteome</keyword>
<dbReference type="AlphaFoldDB" id="A0A8K0SG83"/>
<feature type="compositionally biased region" description="Polar residues" evidence="1">
    <location>
        <begin position="316"/>
        <end position="352"/>
    </location>
</feature>
<evidence type="ECO:0000313" key="3">
    <source>
        <dbReference type="Proteomes" id="UP000813444"/>
    </source>
</evidence>
<dbReference type="EMBL" id="JAGPNK010000018">
    <property type="protein sequence ID" value="KAH7305551.1"/>
    <property type="molecule type" value="Genomic_DNA"/>
</dbReference>
<organism evidence="2 3">
    <name type="scientific">Stachybotrys elegans</name>
    <dbReference type="NCBI Taxonomy" id="80388"/>
    <lineage>
        <taxon>Eukaryota</taxon>
        <taxon>Fungi</taxon>
        <taxon>Dikarya</taxon>
        <taxon>Ascomycota</taxon>
        <taxon>Pezizomycotina</taxon>
        <taxon>Sordariomycetes</taxon>
        <taxon>Hypocreomycetidae</taxon>
        <taxon>Hypocreales</taxon>
        <taxon>Stachybotryaceae</taxon>
        <taxon>Stachybotrys</taxon>
    </lineage>
</organism>
<dbReference type="OrthoDB" id="5324692at2759"/>
<feature type="compositionally biased region" description="Low complexity" evidence="1">
    <location>
        <begin position="109"/>
        <end position="200"/>
    </location>
</feature>
<dbReference type="Proteomes" id="UP000813444">
    <property type="component" value="Unassembled WGS sequence"/>
</dbReference>
<evidence type="ECO:0000256" key="1">
    <source>
        <dbReference type="SAM" id="MobiDB-lite"/>
    </source>
</evidence>
<proteinExistence type="predicted"/>
<gene>
    <name evidence="2" type="ORF">B0I35DRAFT_112921</name>
</gene>
<comment type="caution">
    <text evidence="2">The sequence shown here is derived from an EMBL/GenBank/DDBJ whole genome shotgun (WGS) entry which is preliminary data.</text>
</comment>
<accession>A0A8K0SG83</accession>
<evidence type="ECO:0008006" key="4">
    <source>
        <dbReference type="Google" id="ProtNLM"/>
    </source>
</evidence>
<protein>
    <recommendedName>
        <fullName evidence="4">Integral membrane protein</fullName>
    </recommendedName>
</protein>
<name>A0A8K0SG83_9HYPO</name>
<reference evidence="2" key="1">
    <citation type="journal article" date="2021" name="Nat. Commun.">
        <title>Genetic determinants of endophytism in the Arabidopsis root mycobiome.</title>
        <authorList>
            <person name="Mesny F."/>
            <person name="Miyauchi S."/>
            <person name="Thiergart T."/>
            <person name="Pickel B."/>
            <person name="Atanasova L."/>
            <person name="Karlsson M."/>
            <person name="Huettel B."/>
            <person name="Barry K.W."/>
            <person name="Haridas S."/>
            <person name="Chen C."/>
            <person name="Bauer D."/>
            <person name="Andreopoulos W."/>
            <person name="Pangilinan J."/>
            <person name="LaButti K."/>
            <person name="Riley R."/>
            <person name="Lipzen A."/>
            <person name="Clum A."/>
            <person name="Drula E."/>
            <person name="Henrissat B."/>
            <person name="Kohler A."/>
            <person name="Grigoriev I.V."/>
            <person name="Martin F.M."/>
            <person name="Hacquard S."/>
        </authorList>
    </citation>
    <scope>NUCLEOTIDE SEQUENCE</scope>
    <source>
        <strain evidence="2">MPI-CAGE-CH-0235</strain>
    </source>
</reference>
<feature type="region of interest" description="Disordered" evidence="1">
    <location>
        <begin position="1"/>
        <end position="54"/>
    </location>
</feature>
<feature type="compositionally biased region" description="Polar residues" evidence="1">
    <location>
        <begin position="271"/>
        <end position="301"/>
    </location>
</feature>
<evidence type="ECO:0000313" key="2">
    <source>
        <dbReference type="EMBL" id="KAH7305551.1"/>
    </source>
</evidence>
<feature type="region of interest" description="Disordered" evidence="1">
    <location>
        <begin position="520"/>
        <end position="541"/>
    </location>
</feature>
<sequence>MDYRDPRNPYGYFPPPPGQPLVGASAPPPQAPTMTGYGGGPQMQPPPITPGLSSTSFRGLARSVTSKVASNIKTMTKDGALASNIKTMARDRALAAVNNPLLNQVMNFSQQSQSQPPPQQQQQSPQPQPQPQQYNHYQQPQPQPQQYDNYQQQQQPQNYGNYQQQQQQQQQYYYPSDQQSQHHPPTGSQGSPGPQPFGTQAVQLQYPPSGLHAPPNDPAASSQETWKAQSTYPDPYSHPQHHLVQQQSYYSPPQEPNNQHAAAPVVKRKPVSTSSPQNPPESNTGVMNDTKPTPSPASHQSPDADVGVNRKPVLGGSNQDYYNTTGPQQGQPVHSNGQLLYGQYPQSTNSPVVASPASPLHVDTQHHFAASTVPGHPSLGHGQPQYQPAYTSPPPVGDHTQNIVPRYTLPIEPRYTLPIEPRYSHPPEPRYTLPIEPRYTQPIEPRYTQPIERPHAALESGKADHLHDNTQGFQHNSLYQSNPVAGGNVPPNTQVLLPNFGGQPQPTIGVSAAPEIHNSLAPSMLSPHQGQPAESQPARGSRRTSVLGVLNNVISSLNNLQVQDVGAKVDSHMKHPVQNQNWIDDDAWRRPPLTFATNGQSNPVIWDCPGSVRDTPFETGWYHPIDVPDFLICTRCHDRFIARTNLSNAFELSLKPSGRCRFNVPRITKVLLPQCQATGDLQPLKDYFIRRLAMTDCAGPQGVKGSSKTKWFIIDRDTNDIMVNFVSCEACYEGFVLASPLYNKEFIPRDTRYSDKPQGENDTWVCDMSLGYIYRSFNVFSRNNMPFMEWVDKATKRFQLPKCEGKVVESASRQWVRPRQHVEGLVICEVCYFDQVPWTPLEAEFEYITTGYTKTGSEWMDQALGYREGAPTAWTCDAKVDSVLEALIAAVKRQDIGIFCKAAKAILQSPSCTPQGISKGKWYNFIGGCDEYGICQACFSGVFEPYDMARFLEEASISGSETNYLCRFNSSSARYMQFALKLNEASLVGNWSIYEGFVRKYISIPVCARDEHVPDRRWYGWHDCLICPECYQDVCFEDDNSNASIENSMTTRGDPTASAPTKVNRAPDSLVSKMEVQNEQIKDLRMCCMYSPRMRQKYAEARAKNDVSELLEFSRRRHEVYARTVPQIKMLRAMQEMQMMNAMSLGMAGLMYQGASSIDTISGNTDGYLHGNTQIGWHETENGAKSAESFQQMNNGFAMAGSSGTWMQIFQLAAEWDTVQ</sequence>
<feature type="compositionally biased region" description="Polar residues" evidence="1">
    <location>
        <begin position="219"/>
        <end position="232"/>
    </location>
</feature>